<reference evidence="3 4" key="1">
    <citation type="submission" date="2020-08" db="EMBL/GenBank/DDBJ databases">
        <title>Croceimicrobium hydrocarbonivorans gen. nov., sp. nov., a novel marine bacterium isolated from a bacterial consortium that degrades polyethylene terephthalate.</title>
        <authorList>
            <person name="Liu R."/>
        </authorList>
    </citation>
    <scope>NUCLEOTIDE SEQUENCE [LARGE SCALE GENOMIC DNA]</scope>
    <source>
        <strain evidence="3 4">A20-9</strain>
    </source>
</reference>
<feature type="domain" description="Calcineurin-like phosphoesterase" evidence="2">
    <location>
        <begin position="124"/>
        <end position="353"/>
    </location>
</feature>
<evidence type="ECO:0000259" key="2">
    <source>
        <dbReference type="Pfam" id="PF00149"/>
    </source>
</evidence>
<dbReference type="SUPFAM" id="SSF56300">
    <property type="entry name" value="Metallo-dependent phosphatases"/>
    <property type="match status" value="1"/>
</dbReference>
<sequence>MSKSKVQKILRYSLFSLIGLFLILVILVRYTDGTISSGQKVLLGYDEKAERFQFFEDRVYYLNGVDGPYILGDSLIRVNTENELLIEPINPDSIWVESSSGLQFQLPLHDKIEIPAEQYTLNTKLLAISDIEGNFEALQGLLQAHSVIDQNLNWSFGDGHLVLVGDFVDRGIDVAAVLWLIYKLEAEALKQGGQVHFILGNHEILNLQGNFHYAKGKYKKLASLIGDEDDAQANNRLIYSPHSHLGQWLRSKNCIEKIGNQIFVHAGLSPEILKYDLSLSEINNRVRQNLDLDLYKKPNSDSIASFLMGIQSPFWYRGLVHDYKYYPKISSNQLSSILSYYHVDCIIIGHSIVPEVSTDFEGKVIRLDVKHGKTLNSSQSQGLLIEGNRTFKIDASGAKESLLITSL</sequence>
<evidence type="ECO:0000256" key="1">
    <source>
        <dbReference type="SAM" id="Phobius"/>
    </source>
</evidence>
<proteinExistence type="predicted"/>
<dbReference type="Proteomes" id="UP000516305">
    <property type="component" value="Chromosome"/>
</dbReference>
<dbReference type="GO" id="GO:0016787">
    <property type="term" value="F:hydrolase activity"/>
    <property type="evidence" value="ECO:0007669"/>
    <property type="project" value="InterPro"/>
</dbReference>
<keyword evidence="1" id="KW-0472">Membrane</keyword>
<organism evidence="3 4">
    <name type="scientific">Croceimicrobium hydrocarbonivorans</name>
    <dbReference type="NCBI Taxonomy" id="2761580"/>
    <lineage>
        <taxon>Bacteria</taxon>
        <taxon>Pseudomonadati</taxon>
        <taxon>Bacteroidota</taxon>
        <taxon>Flavobacteriia</taxon>
        <taxon>Flavobacteriales</taxon>
        <taxon>Owenweeksiaceae</taxon>
        <taxon>Croceimicrobium</taxon>
    </lineage>
</organism>
<evidence type="ECO:0000313" key="4">
    <source>
        <dbReference type="Proteomes" id="UP000516305"/>
    </source>
</evidence>
<dbReference type="PANTHER" id="PTHR46546:SF4">
    <property type="entry name" value="SHEWANELLA-LIKE PROTEIN PHOSPHATASE 1"/>
    <property type="match status" value="1"/>
</dbReference>
<dbReference type="Gene3D" id="3.60.21.10">
    <property type="match status" value="1"/>
</dbReference>
<accession>A0A7H0VDD4</accession>
<keyword evidence="1" id="KW-0812">Transmembrane</keyword>
<name>A0A7H0VDD4_9FLAO</name>
<feature type="transmembrane region" description="Helical" evidence="1">
    <location>
        <begin position="12"/>
        <end position="30"/>
    </location>
</feature>
<dbReference type="Pfam" id="PF00149">
    <property type="entry name" value="Metallophos"/>
    <property type="match status" value="1"/>
</dbReference>
<dbReference type="EMBL" id="CP060139">
    <property type="protein sequence ID" value="QNR23732.1"/>
    <property type="molecule type" value="Genomic_DNA"/>
</dbReference>
<dbReference type="InterPro" id="IPR004843">
    <property type="entry name" value="Calcineurin-like_PHP"/>
</dbReference>
<dbReference type="RefSeq" id="WP_210758267.1">
    <property type="nucleotide sequence ID" value="NZ_CP060139.1"/>
</dbReference>
<dbReference type="InterPro" id="IPR029052">
    <property type="entry name" value="Metallo-depent_PP-like"/>
</dbReference>
<dbReference type="PANTHER" id="PTHR46546">
    <property type="entry name" value="SHEWANELLA-LIKE PROTEIN PHOSPHATASE 1"/>
    <property type="match status" value="1"/>
</dbReference>
<keyword evidence="1" id="KW-1133">Transmembrane helix</keyword>
<gene>
    <name evidence="3" type="ORF">H4K34_15330</name>
</gene>
<keyword evidence="4" id="KW-1185">Reference proteome</keyword>
<evidence type="ECO:0000313" key="3">
    <source>
        <dbReference type="EMBL" id="QNR23732.1"/>
    </source>
</evidence>
<dbReference type="AlphaFoldDB" id="A0A7H0VDD4"/>
<protein>
    <submittedName>
        <fullName evidence="3">Metallophosphoesterase</fullName>
    </submittedName>
</protein>
<dbReference type="KEGG" id="chyd:H4K34_15330"/>